<accession>A0A2T9ZHZ2</accession>
<dbReference type="Gene3D" id="3.90.190.10">
    <property type="entry name" value="Protein tyrosine phosphatase superfamily"/>
    <property type="match status" value="1"/>
</dbReference>
<dbReference type="InterPro" id="IPR004861">
    <property type="entry name" value="Siw14-like"/>
</dbReference>
<dbReference type="SUPFAM" id="SSF52799">
    <property type="entry name" value="(Phosphotyrosine protein) phosphatases II"/>
    <property type="match status" value="1"/>
</dbReference>
<name>A0A2T9ZHZ2_9FUNG</name>
<dbReference type="Proteomes" id="UP000245609">
    <property type="component" value="Unassembled WGS sequence"/>
</dbReference>
<protein>
    <recommendedName>
        <fullName evidence="3">Tyrosine specific protein phosphatases domain-containing protein</fullName>
    </recommendedName>
</protein>
<proteinExistence type="predicted"/>
<dbReference type="GO" id="GO:0005737">
    <property type="term" value="C:cytoplasm"/>
    <property type="evidence" value="ECO:0007669"/>
    <property type="project" value="TreeGrafter"/>
</dbReference>
<comment type="caution">
    <text evidence="1">The sequence shown here is derived from an EMBL/GenBank/DDBJ whole genome shotgun (WGS) entry which is preliminary data.</text>
</comment>
<dbReference type="OrthoDB" id="6375174at2759"/>
<evidence type="ECO:0000313" key="2">
    <source>
        <dbReference type="Proteomes" id="UP000245609"/>
    </source>
</evidence>
<dbReference type="EMBL" id="MBFS01000147">
    <property type="protein sequence ID" value="PVV04226.1"/>
    <property type="molecule type" value="Genomic_DNA"/>
</dbReference>
<dbReference type="AlphaFoldDB" id="A0A2T9ZHZ2"/>
<dbReference type="PANTHER" id="PTHR31126">
    <property type="entry name" value="TYROSINE-PROTEIN PHOSPHATASE"/>
    <property type="match status" value="1"/>
</dbReference>
<reference evidence="1 2" key="1">
    <citation type="journal article" date="2018" name="MBio">
        <title>Comparative Genomics Reveals the Core Gene Toolbox for the Fungus-Insect Symbiosis.</title>
        <authorList>
            <person name="Wang Y."/>
            <person name="Stata M."/>
            <person name="Wang W."/>
            <person name="Stajich J.E."/>
            <person name="White M.M."/>
            <person name="Moncalvo J.M."/>
        </authorList>
    </citation>
    <scope>NUCLEOTIDE SEQUENCE [LARGE SCALE GENOMIC DNA]</scope>
    <source>
        <strain evidence="1 2">SC-DP-2</strain>
    </source>
</reference>
<keyword evidence="2" id="KW-1185">Reference proteome</keyword>
<dbReference type="GO" id="GO:0016791">
    <property type="term" value="F:phosphatase activity"/>
    <property type="evidence" value="ECO:0007669"/>
    <property type="project" value="TreeGrafter"/>
</dbReference>
<dbReference type="Pfam" id="PF03162">
    <property type="entry name" value="Y_phosphatase2"/>
    <property type="match status" value="1"/>
</dbReference>
<evidence type="ECO:0000313" key="1">
    <source>
        <dbReference type="EMBL" id="PVV04226.1"/>
    </source>
</evidence>
<evidence type="ECO:0008006" key="3">
    <source>
        <dbReference type="Google" id="ProtNLM"/>
    </source>
</evidence>
<sequence length="187" mass="21659">MVAPGIYRSGFPNVKNHKFLTSLGLRKIIYVYKGDCMEQHLQFCNENGIEFLHFKLEANKETFEEMDKAVVAKVLDEILALESLIFERQNSKFFLLSKPQTLNIKMKNNKRNHPILVHCNRGVRRVGCIVGCFRRLQGWVMTAIFDEFQRFSGNKIRISDQEFIEEFSLTAGQQEDSKPGSNGDIFF</sequence>
<dbReference type="InterPro" id="IPR029021">
    <property type="entry name" value="Prot-tyrosine_phosphatase-like"/>
</dbReference>
<dbReference type="STRING" id="133381.A0A2T9ZHZ2"/>
<gene>
    <name evidence="1" type="ORF">BB560_001272</name>
</gene>
<organism evidence="1 2">
    <name type="scientific">Smittium megazygosporum</name>
    <dbReference type="NCBI Taxonomy" id="133381"/>
    <lineage>
        <taxon>Eukaryota</taxon>
        <taxon>Fungi</taxon>
        <taxon>Fungi incertae sedis</taxon>
        <taxon>Zoopagomycota</taxon>
        <taxon>Kickxellomycotina</taxon>
        <taxon>Harpellomycetes</taxon>
        <taxon>Harpellales</taxon>
        <taxon>Legeriomycetaceae</taxon>
        <taxon>Smittium</taxon>
    </lineage>
</organism>
<dbReference type="PANTHER" id="PTHR31126:SF48">
    <property type="entry name" value="INOSITOL PHOSPHATASE SIW14"/>
    <property type="match status" value="1"/>
</dbReference>